<dbReference type="InterPro" id="IPR025711">
    <property type="entry name" value="PepSY"/>
</dbReference>
<evidence type="ECO:0000313" key="5">
    <source>
        <dbReference type="EMBL" id="APC38759.1"/>
    </source>
</evidence>
<feature type="domain" description="PepSY" evidence="2">
    <location>
        <begin position="383"/>
        <end position="439"/>
    </location>
</feature>
<evidence type="ECO:0000259" key="3">
    <source>
        <dbReference type="Pfam" id="PF14620"/>
    </source>
</evidence>
<dbReference type="Pfam" id="PF03413">
    <property type="entry name" value="PepSY"/>
    <property type="match status" value="1"/>
</dbReference>
<feature type="transmembrane region" description="Helical" evidence="1">
    <location>
        <begin position="7"/>
        <end position="30"/>
    </location>
</feature>
<proteinExistence type="predicted"/>
<dbReference type="KEGG" id="ceu:A7L45_01065"/>
<protein>
    <submittedName>
        <fullName evidence="5">Germination protein YpeB</fullName>
    </submittedName>
</protein>
<dbReference type="InterPro" id="IPR014239">
    <property type="entry name" value="YpeB_PepSY1-2"/>
</dbReference>
<dbReference type="AlphaFoldDB" id="A0A1J0GBU7"/>
<organism evidence="5 6">
    <name type="scientific">Clostridium estertheticum subsp. estertheticum</name>
    <dbReference type="NCBI Taxonomy" id="1552"/>
    <lineage>
        <taxon>Bacteria</taxon>
        <taxon>Bacillati</taxon>
        <taxon>Bacillota</taxon>
        <taxon>Clostridia</taxon>
        <taxon>Eubacteriales</taxon>
        <taxon>Clostridiaceae</taxon>
        <taxon>Clostridium</taxon>
    </lineage>
</organism>
<feature type="domain" description="Sporulation protein YpeB N-terminal" evidence="4">
    <location>
        <begin position="32"/>
        <end position="166"/>
    </location>
</feature>
<keyword evidence="1" id="KW-0812">Transmembrane</keyword>
<dbReference type="OrthoDB" id="2372097at2"/>
<gene>
    <name evidence="5" type="ORF">A7L45_01065</name>
</gene>
<dbReference type="NCBIfam" id="TIGR02889">
    <property type="entry name" value="spore_YpeB"/>
    <property type="match status" value="1"/>
</dbReference>
<dbReference type="InterPro" id="IPR048402">
    <property type="entry name" value="YpeB_N"/>
</dbReference>
<name>A0A1J0GBU7_9CLOT</name>
<reference evidence="6" key="1">
    <citation type="journal article" date="2016" name="Front. Microbiol.">
        <title>Complete Genome Sequence of Clostridium estertheticum DSM 8809, a Microbe Identified in Spoiled Vacuum Packed Beef.</title>
        <authorList>
            <person name="Yu Z."/>
            <person name="Gunn L."/>
            <person name="Brennan E."/>
            <person name="Reid R."/>
            <person name="Wall P.G."/>
            <person name="Gaora O.P."/>
            <person name="Hurley D."/>
            <person name="Bolton D."/>
            <person name="Fanning S."/>
        </authorList>
    </citation>
    <scope>NUCLEOTIDE SEQUENCE [LARGE SCALE GENOMIC DNA]</scope>
    <source>
        <strain evidence="6">DSM 8809</strain>
    </source>
</reference>
<evidence type="ECO:0000259" key="2">
    <source>
        <dbReference type="Pfam" id="PF03413"/>
    </source>
</evidence>
<dbReference type="Proteomes" id="UP000182569">
    <property type="component" value="Chromosome"/>
</dbReference>
<dbReference type="GO" id="GO:0009847">
    <property type="term" value="P:spore germination"/>
    <property type="evidence" value="ECO:0007669"/>
    <property type="project" value="InterPro"/>
</dbReference>
<evidence type="ECO:0000259" key="4">
    <source>
        <dbReference type="Pfam" id="PF20769"/>
    </source>
</evidence>
<dbReference type="RefSeq" id="WP_071611055.1">
    <property type="nucleotide sequence ID" value="NZ_CP015756.1"/>
</dbReference>
<dbReference type="Pfam" id="PF14620">
    <property type="entry name" value="YPEB_PepSY1-2"/>
    <property type="match status" value="1"/>
</dbReference>
<sequence length="456" mass="51397">MKMSKKRILYTSIVTLIVVFSTTFAILMFLERLDYRNYLQAEYSKNMYELIDSVQNIRVNLGKSAIVGSPEQSTIVFEEVFRYSATANDKLHSLPIDQAVVGDTSKFLTQVGDFCYTLAQASSEGKELTDKQYEVIDKLETQSYTLQEQLNGVLSEINEGKVKWGEIRKKSSGVIAKTGENLVTQRFTGIQKQIVQYPALIYDGPFSDNVVEIKPKVLAEKEVSEKKAVQVVNNMFGKDKIEKIEYKQQVGKTNIPTYTFYISFKGRDKGDAKTVIEISKNGGKVVYLLDNRTIGKATLNIQKAIEGGSKFLSKTGYKNMESTYTLNYGNTVVVAYVYKQGDVAIYPDQVKLKIALDDGSIIGIESEKFLVSHVEKREIITPKITEAKARERVSKRLKINKISLAIIPTETNKEVLCYEFLGSYKGKDFIVYINASTGYEQRIIEIIDTPNGKLTI</sequence>
<accession>A0A1J0GBU7</accession>
<evidence type="ECO:0000256" key="1">
    <source>
        <dbReference type="SAM" id="Phobius"/>
    </source>
</evidence>
<feature type="domain" description="Sporulation protein YpeB PepSY1 and PepSY2" evidence="3">
    <location>
        <begin position="184"/>
        <end position="379"/>
    </location>
</feature>
<dbReference type="STRING" id="1552.A7L45_01065"/>
<dbReference type="EMBL" id="CP015756">
    <property type="protein sequence ID" value="APC38759.1"/>
    <property type="molecule type" value="Genomic_DNA"/>
</dbReference>
<keyword evidence="1" id="KW-0472">Membrane</keyword>
<keyword evidence="1" id="KW-1133">Transmembrane helix</keyword>
<keyword evidence="6" id="KW-1185">Reference proteome</keyword>
<dbReference type="Pfam" id="PF20769">
    <property type="entry name" value="YPEB_N"/>
    <property type="match status" value="1"/>
</dbReference>
<evidence type="ECO:0000313" key="6">
    <source>
        <dbReference type="Proteomes" id="UP000182569"/>
    </source>
</evidence>